<dbReference type="EMBL" id="FOSF01000052">
    <property type="protein sequence ID" value="SFK30632.1"/>
    <property type="molecule type" value="Genomic_DNA"/>
</dbReference>
<organism evidence="1 2">
    <name type="scientific">Succinivibrio dextrinosolvens</name>
    <dbReference type="NCBI Taxonomy" id="83771"/>
    <lineage>
        <taxon>Bacteria</taxon>
        <taxon>Pseudomonadati</taxon>
        <taxon>Pseudomonadota</taxon>
        <taxon>Gammaproteobacteria</taxon>
        <taxon>Aeromonadales</taxon>
        <taxon>Succinivibrionaceae</taxon>
        <taxon>Succinivibrio</taxon>
    </lineage>
</organism>
<dbReference type="Proteomes" id="UP000243374">
    <property type="component" value="Unassembled WGS sequence"/>
</dbReference>
<accession>A0A662ZCH0</accession>
<evidence type="ECO:0000313" key="1">
    <source>
        <dbReference type="EMBL" id="SFK30632.1"/>
    </source>
</evidence>
<evidence type="ECO:0000313" key="2">
    <source>
        <dbReference type="Proteomes" id="UP000243374"/>
    </source>
</evidence>
<dbReference type="OrthoDB" id="1425096at2"/>
<dbReference type="RefSeq" id="WP_074841319.1">
    <property type="nucleotide sequence ID" value="NZ_CP047056.1"/>
</dbReference>
<keyword evidence="2" id="KW-1185">Reference proteome</keyword>
<name>A0A662ZCH0_9GAMM</name>
<proteinExistence type="predicted"/>
<protein>
    <submittedName>
        <fullName evidence="1">Uncharacterized protein</fullName>
    </submittedName>
</protein>
<sequence length="221" mass="25635">MLTKTNEYYQERKLSFDETFRTRIHRSLSWLRKADTFTGDADLDMKFICLWIAFNAAYGKSLPAIDHSCSEKYAFKSFIEKIISLDSVNLLASVVCGKYAMRISFLVENKFTFQKYWDFTKGVEEASDWKRSLSASVKKYNDCRISMDVSTILSIVFDRLYVLRNQLMHGGSSCGSKLNRETIDDAVGFLSDLIPSMLLVMMMNYKKDHDWGELFYVPVKE</sequence>
<reference evidence="1 2" key="1">
    <citation type="submission" date="2016-10" db="EMBL/GenBank/DDBJ databases">
        <authorList>
            <person name="Varghese N."/>
            <person name="Submissions S."/>
        </authorList>
    </citation>
    <scope>NUCLEOTIDE SEQUENCE [LARGE SCALE GENOMIC DNA]</scope>
    <source>
        <strain evidence="1 2">22B</strain>
    </source>
</reference>
<dbReference type="AlphaFoldDB" id="A0A662ZCH0"/>
<gene>
    <name evidence="1" type="ORF">SAMN04487865_10528</name>
</gene>